<evidence type="ECO:0000313" key="1">
    <source>
        <dbReference type="EMBL" id="ATA68329.1"/>
    </source>
</evidence>
<dbReference type="RefSeq" id="WP_098028947.1">
    <property type="nucleotide sequence ID" value="NZ_CP022378.1"/>
</dbReference>
<reference evidence="1 2" key="1">
    <citation type="journal article" date="2017" name="Genome Announc.">
        <title>Twelve Complete Reference Genomes of Clinical Isolates in the Capnocytophaga Genus.</title>
        <authorList>
            <person name="Villarma A."/>
            <person name="Gulvik C.A."/>
            <person name="Rowe L.A."/>
            <person name="Sheth M."/>
            <person name="Juieng P."/>
            <person name="Nicholson A.C."/>
            <person name="Loparev V.N."/>
            <person name="McQuiston J.R."/>
        </authorList>
    </citation>
    <scope>NUCLEOTIDE SEQUENCE [LARGE SCALE GENOMIC DNA]</scope>
    <source>
        <strain evidence="1 2">G7591</strain>
    </source>
</reference>
<gene>
    <name evidence="1" type="ORF">CGC48_06615</name>
</gene>
<organism evidence="1 2">
    <name type="scientific">Capnocytophaga cynodegmi</name>
    <dbReference type="NCBI Taxonomy" id="28189"/>
    <lineage>
        <taxon>Bacteria</taxon>
        <taxon>Pseudomonadati</taxon>
        <taxon>Bacteroidota</taxon>
        <taxon>Flavobacteriia</taxon>
        <taxon>Flavobacteriales</taxon>
        <taxon>Flavobacteriaceae</taxon>
        <taxon>Capnocytophaga</taxon>
    </lineage>
</organism>
<dbReference type="EMBL" id="CP022378">
    <property type="protein sequence ID" value="ATA68329.1"/>
    <property type="molecule type" value="Genomic_DNA"/>
</dbReference>
<evidence type="ECO:0008006" key="3">
    <source>
        <dbReference type="Google" id="ProtNLM"/>
    </source>
</evidence>
<dbReference type="KEGG" id="ccyn:CGC48_06615"/>
<dbReference type="AlphaFoldDB" id="A0A250E5T1"/>
<dbReference type="GeneID" id="96781466"/>
<dbReference type="Proteomes" id="UP000242855">
    <property type="component" value="Chromosome"/>
</dbReference>
<accession>A0A250E5T1</accession>
<evidence type="ECO:0000313" key="2">
    <source>
        <dbReference type="Proteomes" id="UP000242855"/>
    </source>
</evidence>
<protein>
    <recommendedName>
        <fullName evidence="3">Lipoprotein</fullName>
    </recommendedName>
</protein>
<name>A0A250E5T1_9FLAO</name>
<sequence length="172" mass="19456">MKNFRNFLNVFLFSGIIAFAVSCNEKRNEEPSVYTEVVETVLELPRKDGKGIEKLNVTFKGTFDEEGNWISKEVSENVLNYFGLDSQLSFENFIENKVAEQQIAQAIVARNANFPEIYAGVAGDHNHAECIDKCNDKYTDENGNKTKGRGACKFNCWVETVKEIIDDLAKIL</sequence>
<proteinExistence type="predicted"/>
<dbReference type="PROSITE" id="PS51257">
    <property type="entry name" value="PROKAR_LIPOPROTEIN"/>
    <property type="match status" value="1"/>
</dbReference>